<dbReference type="EMBL" id="AZBU02000007">
    <property type="protein sequence ID" value="TKR69602.1"/>
    <property type="molecule type" value="Genomic_DNA"/>
</dbReference>
<protein>
    <recommendedName>
        <fullName evidence="4">DUF19 domain-containing protein</fullName>
    </recommendedName>
</protein>
<feature type="signal peptide" evidence="1">
    <location>
        <begin position="1"/>
        <end position="17"/>
    </location>
</feature>
<evidence type="ECO:0008006" key="4">
    <source>
        <dbReference type="Google" id="ProtNLM"/>
    </source>
</evidence>
<organism evidence="2 3">
    <name type="scientific">Steinernema carpocapsae</name>
    <name type="common">Entomopathogenic nematode</name>
    <dbReference type="NCBI Taxonomy" id="34508"/>
    <lineage>
        <taxon>Eukaryota</taxon>
        <taxon>Metazoa</taxon>
        <taxon>Ecdysozoa</taxon>
        <taxon>Nematoda</taxon>
        <taxon>Chromadorea</taxon>
        <taxon>Rhabditida</taxon>
        <taxon>Tylenchina</taxon>
        <taxon>Panagrolaimomorpha</taxon>
        <taxon>Strongyloidoidea</taxon>
        <taxon>Steinernematidae</taxon>
        <taxon>Steinernema</taxon>
    </lineage>
</organism>
<sequence>MSLIPLVLLGVVSLFAASQFEESGPNVGPGYYSSKISSIPREPGSGGFKADMDADRENPQDLYIYRPNQCDSAHFASFFERYQERCDIGDAAARRWFSTFPHVSFKNLTATWHNQYGTEQYCHFITEGKLYLEKYVFFTTELSEDRILTCMKDYHEYSKVFDCVLEVENDKTMRASNLLCTRLLVTEMNPKEYVQCRHDLTRRRCPAKALQFICDKEIGMLSYPELKDKFSKQKWMELYKYCGEVAREINHSSPEVFF</sequence>
<dbReference type="Proteomes" id="UP000298663">
    <property type="component" value="Unassembled WGS sequence"/>
</dbReference>
<keyword evidence="1" id="KW-0732">Signal</keyword>
<evidence type="ECO:0000256" key="1">
    <source>
        <dbReference type="SAM" id="SignalP"/>
    </source>
</evidence>
<name>A0A4U5MK00_STECR</name>
<gene>
    <name evidence="2" type="ORF">L596_021742</name>
</gene>
<evidence type="ECO:0000313" key="2">
    <source>
        <dbReference type="EMBL" id="TKR69602.1"/>
    </source>
</evidence>
<proteinExistence type="predicted"/>
<comment type="caution">
    <text evidence="2">The sequence shown here is derived from an EMBL/GenBank/DDBJ whole genome shotgun (WGS) entry which is preliminary data.</text>
</comment>
<feature type="chain" id="PRO_5020902928" description="DUF19 domain-containing protein" evidence="1">
    <location>
        <begin position="18"/>
        <end position="258"/>
    </location>
</feature>
<reference evidence="2 3" key="2">
    <citation type="journal article" date="2019" name="G3 (Bethesda)">
        <title>Hybrid Assembly of the Genome of the Entomopathogenic Nematode Steinernema carpocapsae Identifies the X-Chromosome.</title>
        <authorList>
            <person name="Serra L."/>
            <person name="Macchietto M."/>
            <person name="Macias-Munoz A."/>
            <person name="McGill C.J."/>
            <person name="Rodriguez I.M."/>
            <person name="Rodriguez B."/>
            <person name="Murad R."/>
            <person name="Mortazavi A."/>
        </authorList>
    </citation>
    <scope>NUCLEOTIDE SEQUENCE [LARGE SCALE GENOMIC DNA]</scope>
    <source>
        <strain evidence="2 3">ALL</strain>
    </source>
</reference>
<evidence type="ECO:0000313" key="3">
    <source>
        <dbReference type="Proteomes" id="UP000298663"/>
    </source>
</evidence>
<keyword evidence="3" id="KW-1185">Reference proteome</keyword>
<dbReference type="AlphaFoldDB" id="A0A4U5MK00"/>
<accession>A0A4U5MK00</accession>
<reference evidence="2 3" key="1">
    <citation type="journal article" date="2015" name="Genome Biol.">
        <title>Comparative genomics of Steinernema reveals deeply conserved gene regulatory networks.</title>
        <authorList>
            <person name="Dillman A.R."/>
            <person name="Macchietto M."/>
            <person name="Porter C.F."/>
            <person name="Rogers A."/>
            <person name="Williams B."/>
            <person name="Antoshechkin I."/>
            <person name="Lee M.M."/>
            <person name="Goodwin Z."/>
            <person name="Lu X."/>
            <person name="Lewis E.E."/>
            <person name="Goodrich-Blair H."/>
            <person name="Stock S.P."/>
            <person name="Adams B.J."/>
            <person name="Sternberg P.W."/>
            <person name="Mortazavi A."/>
        </authorList>
    </citation>
    <scope>NUCLEOTIDE SEQUENCE [LARGE SCALE GENOMIC DNA]</scope>
    <source>
        <strain evidence="2 3">ALL</strain>
    </source>
</reference>